<dbReference type="Pfam" id="PF17210">
    <property type="entry name" value="SdrD_B"/>
    <property type="match status" value="2"/>
</dbReference>
<gene>
    <name evidence="5" type="ORF">IXB28_13565</name>
</gene>
<proteinExistence type="predicted"/>
<dbReference type="InterPro" id="IPR018247">
    <property type="entry name" value="EF_Hand_1_Ca_BS"/>
</dbReference>
<evidence type="ECO:0000313" key="5">
    <source>
        <dbReference type="EMBL" id="MBT9313238.1"/>
    </source>
</evidence>
<dbReference type="SUPFAM" id="SSF117074">
    <property type="entry name" value="Hypothetical protein PA1324"/>
    <property type="match status" value="2"/>
</dbReference>
<keyword evidence="3" id="KW-0732">Signal</keyword>
<keyword evidence="2" id="KW-0964">Secreted</keyword>
<dbReference type="Proteomes" id="UP001196661">
    <property type="component" value="Unassembled WGS sequence"/>
</dbReference>
<comment type="subcellular location">
    <subcellularLocation>
        <location evidence="1">Secreted</location>
    </subcellularLocation>
</comment>
<evidence type="ECO:0000256" key="2">
    <source>
        <dbReference type="ARBA" id="ARBA00022525"/>
    </source>
</evidence>
<protein>
    <recommendedName>
        <fullName evidence="4">SD-repeat containing protein B domain-containing protein</fullName>
    </recommendedName>
</protein>
<evidence type="ECO:0000259" key="4">
    <source>
        <dbReference type="Pfam" id="PF17210"/>
    </source>
</evidence>
<evidence type="ECO:0000256" key="1">
    <source>
        <dbReference type="ARBA" id="ARBA00004613"/>
    </source>
</evidence>
<evidence type="ECO:0000256" key="3">
    <source>
        <dbReference type="ARBA" id="ARBA00022729"/>
    </source>
</evidence>
<reference evidence="5 6" key="1">
    <citation type="journal article" date="2021" name="Mar. Drugs">
        <title>Genome Reduction and Secondary Metabolism of the Marine Sponge-Associated Cyanobacterium Leptothoe.</title>
        <authorList>
            <person name="Konstantinou D."/>
            <person name="Popin R.V."/>
            <person name="Fewer D.P."/>
            <person name="Sivonen K."/>
            <person name="Gkelis S."/>
        </authorList>
    </citation>
    <scope>NUCLEOTIDE SEQUENCE [LARGE SCALE GENOMIC DNA]</scope>
    <source>
        <strain evidence="5 6">TAU-MAC 1615</strain>
    </source>
</reference>
<name>A0ABS5Y5Z3_9CYAN</name>
<dbReference type="PANTHER" id="PTHR39431">
    <property type="entry name" value="FRPA/C-RELATED PROTEIN"/>
    <property type="match status" value="1"/>
</dbReference>
<keyword evidence="6" id="KW-1185">Reference proteome</keyword>
<evidence type="ECO:0000313" key="6">
    <source>
        <dbReference type="Proteomes" id="UP001196661"/>
    </source>
</evidence>
<dbReference type="RefSeq" id="WP_215619135.1">
    <property type="nucleotide sequence ID" value="NZ_JADOER010000012.1"/>
</dbReference>
<dbReference type="InterPro" id="IPR033764">
    <property type="entry name" value="Sdr_B"/>
</dbReference>
<dbReference type="InterPro" id="IPR013783">
    <property type="entry name" value="Ig-like_fold"/>
</dbReference>
<comment type="caution">
    <text evidence="5">The sequence shown here is derived from an EMBL/GenBank/DDBJ whole genome shotgun (WGS) entry which is preliminary data.</text>
</comment>
<feature type="domain" description="SD-repeat containing protein B" evidence="4">
    <location>
        <begin position="218"/>
        <end position="335"/>
    </location>
</feature>
<dbReference type="EMBL" id="JADOER010000012">
    <property type="protein sequence ID" value="MBT9313238.1"/>
    <property type="molecule type" value="Genomic_DNA"/>
</dbReference>
<dbReference type="Gene3D" id="2.60.40.10">
    <property type="entry name" value="Immunoglobulins"/>
    <property type="match status" value="2"/>
</dbReference>
<organism evidence="5 6">
    <name type="scientific">Leptothoe kymatousa TAU-MAC 1615</name>
    <dbReference type="NCBI Taxonomy" id="2364775"/>
    <lineage>
        <taxon>Bacteria</taxon>
        <taxon>Bacillati</taxon>
        <taxon>Cyanobacteriota</taxon>
        <taxon>Cyanophyceae</taxon>
        <taxon>Nodosilineales</taxon>
        <taxon>Cymatolegaceae</taxon>
        <taxon>Leptothoe</taxon>
        <taxon>Leptothoe kymatousa</taxon>
    </lineage>
</organism>
<sequence length="987" mass="105697">MNIQSLSAALPQQLTLKAVNRIHNHYTDPNDPTDTSYVDLVIEDGGALNGTVDGFCIDSDRDIGFGVDENFNGQIDANTNEVGSSYTAKVYSSYEPLPDALVGTGLIEKPENLDLLNWIINQDFTYQTSPSGGNYTWADLQRAIWTLIDDENSTAGGVGPEGDYWQQARVDEIVAAARTNGEGFVPSFGQKMGVIIVPDTDGDGAPDAQIQFAAIELAKLGDKVFADSNNNGLQDAAETGVAGVTVNLLADINGDGTIEANEVIDTTTTDENGEYSFTVVAGDYKVQFEAADGQEFTSANAGNDALDSDADVVTGMTGTISLNPGEYNSTIDAGIVVDEPKASLGDRVWYDTDGDGVQDAGEKGVEGVKVTLTGGGADGIIGTADDTTAETTTDANGNYLFDNLNAGEEYKVTFSHLPEGYEFTAANATEITGEEVIFDSSFESAAKRTGFVKSGLEGWQSTDGYIEIHSTHNSADGRNHIELNDDAINYFNDARNIYRHVETEVGKQYTLTFQYAARPGFSADVNAMEVRLDGSTLLALEEDGSGSRGYNWKTYTVSFEGDGTSKQLEFLSTGQALAYGRGARLDDIKLVASMGSNDDTRDSDADPISGMSHIVTLEAGKHNSTIDAGIVEKPVITTGQIIGHDCIHEGDSASYQVKLDGIVTKDTYVTINIDNGSAKQADGYHQETIKSLSNPYTHNVKWGEKGQLYTANHYDRYYASRYWNGTHWFSGDLNQLPVGAQNLTDDFEVAGAQGDKLVVKIAAGSDTSESFDISALKEIQLGKMFSRVKATEGTESFSLNIEKIGDIDVNTGAKQIHIKDNYANYSPISFDLNGDGVQTVSIDQGVMFDMLNTGTAVNTGWLSGEDGFLAVDNNGDGLISSRAELFGGLVGDGFAKLETFDSNGDGLVNESDDLFGDLRLWQDSNENGFTDQGELVSLTTAGITDLVTGYTDVFSTDAHGNVHGEHSSAKRNGSTIDMVDVYFQVAV</sequence>
<feature type="domain" description="SD-repeat containing protein B" evidence="4">
    <location>
        <begin position="342"/>
        <end position="449"/>
    </location>
</feature>
<dbReference type="SUPFAM" id="SSF49785">
    <property type="entry name" value="Galactose-binding domain-like"/>
    <property type="match status" value="1"/>
</dbReference>
<dbReference type="PROSITE" id="PS00018">
    <property type="entry name" value="EF_HAND_1"/>
    <property type="match status" value="1"/>
</dbReference>
<accession>A0ABS5Y5Z3</accession>
<dbReference type="PANTHER" id="PTHR39431:SF1">
    <property type="entry name" value="FRPA_C-RELATED PROTEIN"/>
    <property type="match status" value="1"/>
</dbReference>
<dbReference type="InterPro" id="IPR008979">
    <property type="entry name" value="Galactose-bd-like_sf"/>
</dbReference>